<dbReference type="CDD" id="cd00093">
    <property type="entry name" value="HTH_XRE"/>
    <property type="match status" value="1"/>
</dbReference>
<evidence type="ECO:0000259" key="1">
    <source>
        <dbReference type="PROSITE" id="PS50943"/>
    </source>
</evidence>
<evidence type="ECO:0000313" key="2">
    <source>
        <dbReference type="EMBL" id="TNK89995.1"/>
    </source>
</evidence>
<organism evidence="2 3">
    <name type="scientific">Fructilactobacillus sanfranciscensis</name>
    <name type="common">Lactobacillus sanfranciscensis</name>
    <dbReference type="NCBI Taxonomy" id="1625"/>
    <lineage>
        <taxon>Bacteria</taxon>
        <taxon>Bacillati</taxon>
        <taxon>Bacillota</taxon>
        <taxon>Bacilli</taxon>
        <taxon>Lactobacillales</taxon>
        <taxon>Lactobacillaceae</taxon>
        <taxon>Fructilactobacillus</taxon>
    </lineage>
</organism>
<dbReference type="InterPro" id="IPR001387">
    <property type="entry name" value="Cro/C1-type_HTH"/>
</dbReference>
<sequence length="92" mass="10516">MIITQTEELIKEYSKDPEFKRFYDEEASKTGLALAVKSLRDQFGLSQVEFAKLVGKTQSIISRIETGETNPSFKLLNEIADKTNKKIEIKFV</sequence>
<dbReference type="PROSITE" id="PS50943">
    <property type="entry name" value="HTH_CROC1"/>
    <property type="match status" value="1"/>
</dbReference>
<dbReference type="GO" id="GO:0003677">
    <property type="term" value="F:DNA binding"/>
    <property type="evidence" value="ECO:0007669"/>
    <property type="project" value="InterPro"/>
</dbReference>
<evidence type="ECO:0000313" key="3">
    <source>
        <dbReference type="Proteomes" id="UP000313312"/>
    </source>
</evidence>
<comment type="caution">
    <text evidence="2">The sequence shown here is derived from an EMBL/GenBank/DDBJ whole genome shotgun (WGS) entry which is preliminary data.</text>
</comment>
<feature type="domain" description="HTH cro/C1-type" evidence="1">
    <location>
        <begin position="36"/>
        <end position="90"/>
    </location>
</feature>
<dbReference type="Pfam" id="PF01381">
    <property type="entry name" value="HTH_3"/>
    <property type="match status" value="1"/>
</dbReference>
<name>A0A5C4TI21_FRUSA</name>
<protein>
    <submittedName>
        <fullName evidence="2">XRE family transcriptional regulator</fullName>
    </submittedName>
</protein>
<dbReference type="AlphaFoldDB" id="A0A5C4TI21"/>
<dbReference type="SUPFAM" id="SSF47413">
    <property type="entry name" value="lambda repressor-like DNA-binding domains"/>
    <property type="match status" value="1"/>
</dbReference>
<dbReference type="Gene3D" id="1.10.260.40">
    <property type="entry name" value="lambda repressor-like DNA-binding domains"/>
    <property type="match status" value="1"/>
</dbReference>
<dbReference type="SMART" id="SM00530">
    <property type="entry name" value="HTH_XRE"/>
    <property type="match status" value="1"/>
</dbReference>
<reference evidence="2 3" key="1">
    <citation type="submission" date="2018-05" db="EMBL/GenBank/DDBJ databases">
        <title>Lactobacillus sanfranciscensis Ah4 draft denome sequence.</title>
        <authorList>
            <person name="Zhang G."/>
        </authorList>
    </citation>
    <scope>NUCLEOTIDE SEQUENCE [LARGE SCALE GENOMIC DNA]</scope>
    <source>
        <strain evidence="2 3">Ah4</strain>
    </source>
</reference>
<dbReference type="RefSeq" id="WP_082610619.1">
    <property type="nucleotide sequence ID" value="NZ_CP168671.1"/>
</dbReference>
<gene>
    <name evidence="2" type="ORF">DID87_05930</name>
</gene>
<accession>A0A5C4TI21</accession>
<dbReference type="InterPro" id="IPR010982">
    <property type="entry name" value="Lambda_DNA-bd_dom_sf"/>
</dbReference>
<dbReference type="Proteomes" id="UP000313312">
    <property type="component" value="Unassembled WGS sequence"/>
</dbReference>
<proteinExistence type="predicted"/>
<dbReference type="EMBL" id="QFCR01000022">
    <property type="protein sequence ID" value="TNK89995.1"/>
    <property type="molecule type" value="Genomic_DNA"/>
</dbReference>